<protein>
    <submittedName>
        <fullName evidence="1">Uncharacterized protein</fullName>
    </submittedName>
</protein>
<dbReference type="Proteomes" id="UP001245184">
    <property type="component" value="Unassembled WGS sequence"/>
</dbReference>
<comment type="caution">
    <text evidence="1">The sequence shown here is derived from an EMBL/GenBank/DDBJ whole genome shotgun (WGS) entry which is preliminary data.</text>
</comment>
<proteinExistence type="predicted"/>
<dbReference type="EMBL" id="JAVIZN010000002">
    <property type="protein sequence ID" value="MDR6204975.1"/>
    <property type="molecule type" value="Genomic_DNA"/>
</dbReference>
<accession>A0ABD5CK83</accession>
<evidence type="ECO:0000313" key="1">
    <source>
        <dbReference type="EMBL" id="MDR6204975.1"/>
    </source>
</evidence>
<name>A0ABD5CK83_9BURK</name>
<gene>
    <name evidence="1" type="ORF">QF025_003695</name>
</gene>
<sequence>MGHGSRDLDLLRLKVCGIGQGISSGALQWGANPGFPQ</sequence>
<reference evidence="1 2" key="1">
    <citation type="submission" date="2023-08" db="EMBL/GenBank/DDBJ databases">
        <title>Genome sequencing of plant associated microbes to promote plant fitness in Sorghum bicolor and Oryza sativa.</title>
        <authorList>
            <person name="Coleman-Derr D."/>
        </authorList>
    </citation>
    <scope>NUCLEOTIDE SEQUENCE [LARGE SCALE GENOMIC DNA]</scope>
    <source>
        <strain evidence="1 2">SLBN-33</strain>
    </source>
</reference>
<dbReference type="AlphaFoldDB" id="A0ABD5CK83"/>
<evidence type="ECO:0000313" key="2">
    <source>
        <dbReference type="Proteomes" id="UP001245184"/>
    </source>
</evidence>
<organism evidence="1 2">
    <name type="scientific">Paraburkholderia graminis</name>
    <dbReference type="NCBI Taxonomy" id="60548"/>
    <lineage>
        <taxon>Bacteria</taxon>
        <taxon>Pseudomonadati</taxon>
        <taxon>Pseudomonadota</taxon>
        <taxon>Betaproteobacteria</taxon>
        <taxon>Burkholderiales</taxon>
        <taxon>Burkholderiaceae</taxon>
        <taxon>Paraburkholderia</taxon>
    </lineage>
</organism>